<feature type="transmembrane region" description="Helical" evidence="6">
    <location>
        <begin position="141"/>
        <end position="163"/>
    </location>
</feature>
<comment type="subcellular location">
    <subcellularLocation>
        <location evidence="1">Membrane</location>
        <topology evidence="1">Multi-pass membrane protein</topology>
    </subcellularLocation>
</comment>
<evidence type="ECO:0000259" key="7">
    <source>
        <dbReference type="Pfam" id="PF00892"/>
    </source>
</evidence>
<dbReference type="RefSeq" id="WP_204401741.1">
    <property type="nucleotide sequence ID" value="NZ_JAFBEE010000008.1"/>
</dbReference>
<dbReference type="Gene3D" id="1.10.3730.20">
    <property type="match status" value="1"/>
</dbReference>
<keyword evidence="3 6" id="KW-0812">Transmembrane</keyword>
<sequence>MDNRNKGILLMILSSLFFALMATFVKLSGDLPTMQKVFFRNLLGLIVTAGIMIRSKQSFAGNNKKYLFYRSLFGLLGVFFYFFALDRLPLADAVVLNQMNPFFVLLLAFFFLKESIRRSQVVAILVALTGVIFIVKPQFDLTIIPALMGLSSSIFAASAYTIIRHLRLTDHPKVIVFYFTALSSISAIPFWGQFVMPTPLQALALLAVGTFATAAQYMMTYAYRYAEASDLSIYSYGNTMFSILIGIIIWGELPDAYSFLGILLILSGAYLNYRSRKLQKAPQ</sequence>
<keyword evidence="4 6" id="KW-1133">Transmembrane helix</keyword>
<feature type="domain" description="EamA" evidence="7">
    <location>
        <begin position="6"/>
        <end position="135"/>
    </location>
</feature>
<feature type="transmembrane region" description="Helical" evidence="6">
    <location>
        <begin position="7"/>
        <end position="25"/>
    </location>
</feature>
<dbReference type="PANTHER" id="PTHR22911:SF6">
    <property type="entry name" value="SOLUTE CARRIER FAMILY 35 MEMBER G1"/>
    <property type="match status" value="1"/>
</dbReference>
<keyword evidence="9" id="KW-1185">Reference proteome</keyword>
<comment type="similarity">
    <text evidence="2">Belongs to the EamA transporter family.</text>
</comment>
<name>A0ABS2NQ89_9FIRM</name>
<feature type="transmembrane region" description="Helical" evidence="6">
    <location>
        <begin position="256"/>
        <end position="273"/>
    </location>
</feature>
<reference evidence="8 9" key="1">
    <citation type="submission" date="2021-01" db="EMBL/GenBank/DDBJ databases">
        <title>Genomic Encyclopedia of Type Strains, Phase IV (KMG-IV): sequencing the most valuable type-strain genomes for metagenomic binning, comparative biology and taxonomic classification.</title>
        <authorList>
            <person name="Goeker M."/>
        </authorList>
    </citation>
    <scope>NUCLEOTIDE SEQUENCE [LARGE SCALE GENOMIC DNA]</scope>
    <source>
        <strain evidence="8 9">DSM 25890</strain>
    </source>
</reference>
<feature type="transmembrane region" description="Helical" evidence="6">
    <location>
        <begin position="67"/>
        <end position="84"/>
    </location>
</feature>
<feature type="transmembrane region" description="Helical" evidence="6">
    <location>
        <begin position="119"/>
        <end position="135"/>
    </location>
</feature>
<evidence type="ECO:0000256" key="2">
    <source>
        <dbReference type="ARBA" id="ARBA00007362"/>
    </source>
</evidence>
<accession>A0ABS2NQ89</accession>
<dbReference type="InterPro" id="IPR037185">
    <property type="entry name" value="EmrE-like"/>
</dbReference>
<proteinExistence type="inferred from homology"/>
<evidence type="ECO:0000256" key="1">
    <source>
        <dbReference type="ARBA" id="ARBA00004141"/>
    </source>
</evidence>
<feature type="transmembrane region" description="Helical" evidence="6">
    <location>
        <begin position="200"/>
        <end position="219"/>
    </location>
</feature>
<dbReference type="Pfam" id="PF00892">
    <property type="entry name" value="EamA"/>
    <property type="match status" value="2"/>
</dbReference>
<feature type="transmembrane region" description="Helical" evidence="6">
    <location>
        <begin position="231"/>
        <end position="250"/>
    </location>
</feature>
<keyword evidence="5 6" id="KW-0472">Membrane</keyword>
<protein>
    <submittedName>
        <fullName evidence="8">Drug/metabolite transporter (DMT)-like permease</fullName>
    </submittedName>
</protein>
<evidence type="ECO:0000256" key="6">
    <source>
        <dbReference type="SAM" id="Phobius"/>
    </source>
</evidence>
<evidence type="ECO:0000256" key="3">
    <source>
        <dbReference type="ARBA" id="ARBA00022692"/>
    </source>
</evidence>
<comment type="caution">
    <text evidence="8">The sequence shown here is derived from an EMBL/GenBank/DDBJ whole genome shotgun (WGS) entry which is preliminary data.</text>
</comment>
<feature type="transmembrane region" description="Helical" evidence="6">
    <location>
        <begin position="90"/>
        <end position="112"/>
    </location>
</feature>
<evidence type="ECO:0000256" key="5">
    <source>
        <dbReference type="ARBA" id="ARBA00023136"/>
    </source>
</evidence>
<dbReference type="EMBL" id="JAFBEE010000008">
    <property type="protein sequence ID" value="MBM7615006.1"/>
    <property type="molecule type" value="Genomic_DNA"/>
</dbReference>
<organism evidence="8 9">
    <name type="scientific">Alkaliphilus hydrothermalis</name>
    <dbReference type="NCBI Taxonomy" id="1482730"/>
    <lineage>
        <taxon>Bacteria</taxon>
        <taxon>Bacillati</taxon>
        <taxon>Bacillota</taxon>
        <taxon>Clostridia</taxon>
        <taxon>Peptostreptococcales</taxon>
        <taxon>Natronincolaceae</taxon>
        <taxon>Alkaliphilus</taxon>
    </lineage>
</organism>
<dbReference type="Proteomes" id="UP001314796">
    <property type="component" value="Unassembled WGS sequence"/>
</dbReference>
<gene>
    <name evidence="8" type="ORF">JOC73_001568</name>
</gene>
<feature type="transmembrane region" description="Helical" evidence="6">
    <location>
        <begin position="37"/>
        <end position="55"/>
    </location>
</feature>
<evidence type="ECO:0000256" key="4">
    <source>
        <dbReference type="ARBA" id="ARBA00022989"/>
    </source>
</evidence>
<evidence type="ECO:0000313" key="8">
    <source>
        <dbReference type="EMBL" id="MBM7615006.1"/>
    </source>
</evidence>
<dbReference type="SUPFAM" id="SSF103481">
    <property type="entry name" value="Multidrug resistance efflux transporter EmrE"/>
    <property type="match status" value="2"/>
</dbReference>
<dbReference type="InterPro" id="IPR000620">
    <property type="entry name" value="EamA_dom"/>
</dbReference>
<feature type="domain" description="EamA" evidence="7">
    <location>
        <begin position="146"/>
        <end position="273"/>
    </location>
</feature>
<dbReference type="PANTHER" id="PTHR22911">
    <property type="entry name" value="ACYL-MALONYL CONDENSING ENZYME-RELATED"/>
    <property type="match status" value="1"/>
</dbReference>
<feature type="transmembrane region" description="Helical" evidence="6">
    <location>
        <begin position="175"/>
        <end position="194"/>
    </location>
</feature>
<evidence type="ECO:0000313" key="9">
    <source>
        <dbReference type="Proteomes" id="UP001314796"/>
    </source>
</evidence>